<dbReference type="PROSITE" id="PS00018">
    <property type="entry name" value="EF_HAND_1"/>
    <property type="match status" value="1"/>
</dbReference>
<proteinExistence type="predicted"/>
<name>A0A1X7VMH7_AMPQE</name>
<reference evidence="8" key="1">
    <citation type="journal article" date="2010" name="Nature">
        <title>The Amphimedon queenslandica genome and the evolution of animal complexity.</title>
        <authorList>
            <person name="Srivastava M."/>
            <person name="Simakov O."/>
            <person name="Chapman J."/>
            <person name="Fahey B."/>
            <person name="Gauthier M.E."/>
            <person name="Mitros T."/>
            <person name="Richards G.S."/>
            <person name="Conaco C."/>
            <person name="Dacre M."/>
            <person name="Hellsten U."/>
            <person name="Larroux C."/>
            <person name="Putnam N.H."/>
            <person name="Stanke M."/>
            <person name="Adamska M."/>
            <person name="Darling A."/>
            <person name="Degnan S.M."/>
            <person name="Oakley T.H."/>
            <person name="Plachetzki D.C."/>
            <person name="Zhai Y."/>
            <person name="Adamski M."/>
            <person name="Calcino A."/>
            <person name="Cummins S.F."/>
            <person name="Goodstein D.M."/>
            <person name="Harris C."/>
            <person name="Jackson D.J."/>
            <person name="Leys S.P."/>
            <person name="Shu S."/>
            <person name="Woodcroft B.J."/>
            <person name="Vervoort M."/>
            <person name="Kosik K.S."/>
            <person name="Manning G."/>
            <person name="Degnan B.M."/>
            <person name="Rokhsar D.S."/>
        </authorList>
    </citation>
    <scope>NUCLEOTIDE SEQUENCE [LARGE SCALE GENOMIC DNA]</scope>
</reference>
<dbReference type="AlphaFoldDB" id="A0A1X7VMH7"/>
<dbReference type="PANTHER" id="PTHR45791:SF1">
    <property type="entry name" value="CALCIUM AND INTEGRIN BINDING FAMILY MEMBER 1"/>
    <property type="match status" value="1"/>
</dbReference>
<reference evidence="7" key="2">
    <citation type="submission" date="2017-05" db="UniProtKB">
        <authorList>
            <consortium name="EnsemblMetazoa"/>
        </authorList>
    </citation>
    <scope>IDENTIFICATION</scope>
</reference>
<dbReference type="InterPro" id="IPR002048">
    <property type="entry name" value="EF_hand_dom"/>
</dbReference>
<evidence type="ECO:0000313" key="8">
    <source>
        <dbReference type="Proteomes" id="UP000007879"/>
    </source>
</evidence>
<gene>
    <name evidence="7" type="primary">100632735</name>
</gene>
<accession>A0A1X7VMH7</accession>
<dbReference type="GO" id="GO:0005509">
    <property type="term" value="F:calcium ion binding"/>
    <property type="evidence" value="ECO:0007669"/>
    <property type="project" value="InterPro"/>
</dbReference>
<dbReference type="InterPro" id="IPR018247">
    <property type="entry name" value="EF_Hand_1_Ca_BS"/>
</dbReference>
<feature type="region of interest" description="Disordered" evidence="5">
    <location>
        <begin position="196"/>
        <end position="228"/>
    </location>
</feature>
<keyword evidence="2" id="KW-0677">Repeat</keyword>
<protein>
    <recommendedName>
        <fullName evidence="6">EF-hand domain-containing protein</fullName>
    </recommendedName>
</protein>
<evidence type="ECO:0000259" key="6">
    <source>
        <dbReference type="PROSITE" id="PS50222"/>
    </source>
</evidence>
<dbReference type="InParanoid" id="A0A1X7VMH7"/>
<evidence type="ECO:0000256" key="2">
    <source>
        <dbReference type="ARBA" id="ARBA00022737"/>
    </source>
</evidence>
<organism evidence="7">
    <name type="scientific">Amphimedon queenslandica</name>
    <name type="common">Sponge</name>
    <dbReference type="NCBI Taxonomy" id="400682"/>
    <lineage>
        <taxon>Eukaryota</taxon>
        <taxon>Metazoa</taxon>
        <taxon>Porifera</taxon>
        <taxon>Demospongiae</taxon>
        <taxon>Heteroscleromorpha</taxon>
        <taxon>Haplosclerida</taxon>
        <taxon>Niphatidae</taxon>
        <taxon>Amphimedon</taxon>
    </lineage>
</organism>
<dbReference type="InterPro" id="IPR011992">
    <property type="entry name" value="EF-hand-dom_pair"/>
</dbReference>
<keyword evidence="4" id="KW-0460">Magnesium</keyword>
<evidence type="ECO:0000313" key="7">
    <source>
        <dbReference type="EnsemblMetazoa" id="Aqu2.1.41045_001"/>
    </source>
</evidence>
<dbReference type="Gene3D" id="1.10.238.10">
    <property type="entry name" value="EF-hand"/>
    <property type="match status" value="2"/>
</dbReference>
<dbReference type="PROSITE" id="PS50222">
    <property type="entry name" value="EF_HAND_2"/>
    <property type="match status" value="1"/>
</dbReference>
<evidence type="ECO:0000256" key="5">
    <source>
        <dbReference type="SAM" id="MobiDB-lite"/>
    </source>
</evidence>
<feature type="domain" description="EF-hand" evidence="6">
    <location>
        <begin position="120"/>
        <end position="155"/>
    </location>
</feature>
<dbReference type="EnsemblMetazoa" id="XM_003383676.2">
    <property type="protein sequence ID" value="XP_003383724.1"/>
    <property type="gene ID" value="LOC100632735"/>
</dbReference>
<dbReference type="SUPFAM" id="SSF47473">
    <property type="entry name" value="EF-hand"/>
    <property type="match status" value="1"/>
</dbReference>
<dbReference type="PANTHER" id="PTHR45791">
    <property type="entry name" value="CALCIUM AND INTEGRIN BINDING FAMILY MEMBER 2"/>
    <property type="match status" value="1"/>
</dbReference>
<dbReference type="Pfam" id="PF13405">
    <property type="entry name" value="EF-hand_6"/>
    <property type="match status" value="1"/>
</dbReference>
<keyword evidence="3" id="KW-0106">Calcium</keyword>
<evidence type="ECO:0000256" key="3">
    <source>
        <dbReference type="ARBA" id="ARBA00022837"/>
    </source>
</evidence>
<keyword evidence="8" id="KW-1185">Reference proteome</keyword>
<dbReference type="InterPro" id="IPR051433">
    <property type="entry name" value="CIBP"/>
</dbReference>
<dbReference type="eggNOG" id="KOG0034">
    <property type="taxonomic scope" value="Eukaryota"/>
</dbReference>
<dbReference type="OrthoDB" id="114727at2759"/>
<evidence type="ECO:0000256" key="1">
    <source>
        <dbReference type="ARBA" id="ARBA00022723"/>
    </source>
</evidence>
<dbReference type="EnsemblMetazoa" id="Aqu2.1.41045_001">
    <property type="protein sequence ID" value="Aqu2.1.41045_001"/>
    <property type="gene ID" value="Aqu2.1.41045"/>
</dbReference>
<sequence length="254" mass="29506">MGGKQVKFQEKHLRDFEELTPFNRAEISHAFSRFTELYNKYYGQSAAQPTEDSPHHIRDNQGFANPLAALQVTHIMDELPELSSNPFKYRICKAFCVSNSNLMNFTEFLDMVSSFSPKADLDKKIHHAFQIFDMNGDGVLSRSDLYDMMDMMTGVDLEPLTNPQEKAQWIKVRQWIVDGIFYECNKIEEVRMVDEDEMESQEPSGIRIDLNPGPGEEEEDGENSQELQESLTIEDFRYCMHRSPDFKDIFSFKI</sequence>
<dbReference type="KEGG" id="aqu:100632735"/>
<evidence type="ECO:0000256" key="4">
    <source>
        <dbReference type="ARBA" id="ARBA00022842"/>
    </source>
</evidence>
<dbReference type="STRING" id="400682.A0A1X7VMH7"/>
<keyword evidence="1" id="KW-0479">Metal-binding</keyword>
<dbReference type="GO" id="GO:0000287">
    <property type="term" value="F:magnesium ion binding"/>
    <property type="evidence" value="ECO:0007669"/>
    <property type="project" value="TreeGrafter"/>
</dbReference>
<dbReference type="Proteomes" id="UP000007879">
    <property type="component" value="Unassembled WGS sequence"/>
</dbReference>